<dbReference type="EMBL" id="DVOD01000020">
    <property type="protein sequence ID" value="HIU92062.1"/>
    <property type="molecule type" value="Genomic_DNA"/>
</dbReference>
<evidence type="ECO:0000256" key="2">
    <source>
        <dbReference type="ARBA" id="ARBA00022618"/>
    </source>
</evidence>
<evidence type="ECO:0000256" key="3">
    <source>
        <dbReference type="ARBA" id="ARBA00022829"/>
    </source>
</evidence>
<dbReference type="PIRSF" id="PIRSF019345">
    <property type="entry name" value="ScpB"/>
    <property type="match status" value="1"/>
</dbReference>
<keyword evidence="2" id="KW-0132">Cell division</keyword>
<dbReference type="InterPro" id="IPR005234">
    <property type="entry name" value="ScpB_csome_segregation"/>
</dbReference>
<feature type="region of interest" description="Disordered" evidence="5">
    <location>
        <begin position="165"/>
        <end position="185"/>
    </location>
</feature>
<evidence type="ECO:0000256" key="4">
    <source>
        <dbReference type="ARBA" id="ARBA00023306"/>
    </source>
</evidence>
<dbReference type="InterPro" id="IPR036390">
    <property type="entry name" value="WH_DNA-bd_sf"/>
</dbReference>
<dbReference type="SUPFAM" id="SSF46785">
    <property type="entry name" value="Winged helix' DNA-binding domain"/>
    <property type="match status" value="2"/>
</dbReference>
<proteinExistence type="predicted"/>
<name>A0A9D1MZJ4_9CLOT</name>
<dbReference type="NCBIfam" id="TIGR00281">
    <property type="entry name" value="SMC-Scp complex subunit ScpB"/>
    <property type="match status" value="1"/>
</dbReference>
<reference evidence="6" key="2">
    <citation type="journal article" date="2021" name="PeerJ">
        <title>Extensive microbial diversity within the chicken gut microbiome revealed by metagenomics and culture.</title>
        <authorList>
            <person name="Gilroy R."/>
            <person name="Ravi A."/>
            <person name="Getino M."/>
            <person name="Pursley I."/>
            <person name="Horton D.L."/>
            <person name="Alikhan N.F."/>
            <person name="Baker D."/>
            <person name="Gharbi K."/>
            <person name="Hall N."/>
            <person name="Watson M."/>
            <person name="Adriaenssens E.M."/>
            <person name="Foster-Nyarko E."/>
            <person name="Jarju S."/>
            <person name="Secka A."/>
            <person name="Antonio M."/>
            <person name="Oren A."/>
            <person name="Chaudhuri R.R."/>
            <person name="La Ragione R."/>
            <person name="Hildebrand F."/>
            <person name="Pallen M.J."/>
        </authorList>
    </citation>
    <scope>NUCLEOTIDE SEQUENCE</scope>
    <source>
        <strain evidence="6">CHK154-7741</strain>
    </source>
</reference>
<accession>A0A9D1MZJ4</accession>
<keyword evidence="3" id="KW-0159">Chromosome partition</keyword>
<dbReference type="PANTHER" id="PTHR34298:SF2">
    <property type="entry name" value="SEGREGATION AND CONDENSATION PROTEIN B"/>
    <property type="match status" value="1"/>
</dbReference>
<dbReference type="InterPro" id="IPR036388">
    <property type="entry name" value="WH-like_DNA-bd_sf"/>
</dbReference>
<evidence type="ECO:0000313" key="7">
    <source>
        <dbReference type="Proteomes" id="UP000886748"/>
    </source>
</evidence>
<comment type="caution">
    <text evidence="6">The sequence shown here is derived from an EMBL/GenBank/DDBJ whole genome shotgun (WGS) entry which is preliminary data.</text>
</comment>
<gene>
    <name evidence="6" type="primary">scpB</name>
    <name evidence="6" type="ORF">IAD26_02885</name>
</gene>
<organism evidence="6 7">
    <name type="scientific">Candidatus Limenecus avicola</name>
    <dbReference type="NCBI Taxonomy" id="2840847"/>
    <lineage>
        <taxon>Bacteria</taxon>
        <taxon>Bacillati</taxon>
        <taxon>Bacillota</taxon>
        <taxon>Clostridia</taxon>
        <taxon>Eubacteriales</taxon>
        <taxon>Clostridiaceae</taxon>
        <taxon>Clostridiaceae incertae sedis</taxon>
        <taxon>Candidatus Limenecus</taxon>
    </lineage>
</organism>
<reference evidence="6" key="1">
    <citation type="submission" date="2020-10" db="EMBL/GenBank/DDBJ databases">
        <authorList>
            <person name="Gilroy R."/>
        </authorList>
    </citation>
    <scope>NUCLEOTIDE SEQUENCE</scope>
    <source>
        <strain evidence="6">CHK154-7741</strain>
    </source>
</reference>
<evidence type="ECO:0000256" key="5">
    <source>
        <dbReference type="SAM" id="MobiDB-lite"/>
    </source>
</evidence>
<keyword evidence="1" id="KW-0963">Cytoplasm</keyword>
<sequence length="185" mass="21299">MEMSLKARIEAVLFITAQALEVKDIAEILKEEEDVIEESLLELIMDYSAREGALEIDDENGYILQVKQDYMDIVEQLCPVELKPSVLKTLTIIALKEPIRQSYLKELRSNAYEHVQELLKMGLVSRHRDKNGRSFNLKTTPKFAEYFKLKGDAKTLAKIMDLEKQAKEKGEDEDSIDLSEFVEEN</sequence>
<keyword evidence="4" id="KW-0131">Cell cycle</keyword>
<dbReference type="GO" id="GO:0051301">
    <property type="term" value="P:cell division"/>
    <property type="evidence" value="ECO:0007669"/>
    <property type="project" value="UniProtKB-KW"/>
</dbReference>
<feature type="compositionally biased region" description="Acidic residues" evidence="5">
    <location>
        <begin position="171"/>
        <end position="185"/>
    </location>
</feature>
<dbReference type="Gene3D" id="1.10.10.10">
    <property type="entry name" value="Winged helix-like DNA-binding domain superfamily/Winged helix DNA-binding domain"/>
    <property type="match status" value="2"/>
</dbReference>
<dbReference type="Pfam" id="PF04079">
    <property type="entry name" value="SMC_ScpB"/>
    <property type="match status" value="1"/>
</dbReference>
<evidence type="ECO:0000313" key="6">
    <source>
        <dbReference type="EMBL" id="HIU92062.1"/>
    </source>
</evidence>
<protein>
    <submittedName>
        <fullName evidence="6">SMC-Scp complex subunit ScpB</fullName>
    </submittedName>
</protein>
<evidence type="ECO:0000256" key="1">
    <source>
        <dbReference type="ARBA" id="ARBA00022490"/>
    </source>
</evidence>
<dbReference type="PANTHER" id="PTHR34298">
    <property type="entry name" value="SEGREGATION AND CONDENSATION PROTEIN B"/>
    <property type="match status" value="1"/>
</dbReference>
<dbReference type="Proteomes" id="UP000886748">
    <property type="component" value="Unassembled WGS sequence"/>
</dbReference>
<dbReference type="AlphaFoldDB" id="A0A9D1MZJ4"/>
<dbReference type="GO" id="GO:0051304">
    <property type="term" value="P:chromosome separation"/>
    <property type="evidence" value="ECO:0007669"/>
    <property type="project" value="InterPro"/>
</dbReference>